<proteinExistence type="predicted"/>
<accession>A0ABY3SDT1</accession>
<evidence type="ECO:0000313" key="3">
    <source>
        <dbReference type="Proteomes" id="UP001649230"/>
    </source>
</evidence>
<protein>
    <submittedName>
        <fullName evidence="2">YqhR family membrane protein</fullName>
    </submittedName>
</protein>
<feature type="transmembrane region" description="Helical" evidence="1">
    <location>
        <begin position="93"/>
        <end position="116"/>
    </location>
</feature>
<dbReference type="InterPro" id="IPR024563">
    <property type="entry name" value="YqhR"/>
</dbReference>
<dbReference type="RefSeq" id="WP_235117617.1">
    <property type="nucleotide sequence ID" value="NZ_CP090978.1"/>
</dbReference>
<reference evidence="2 3" key="1">
    <citation type="journal article" date="2024" name="Int. J. Syst. Evol. Microbiol.">
        <title>Paenibacillus hexagrammi sp. nov., a novel bacterium isolated from the gut content of Hexagrammos agrammus.</title>
        <authorList>
            <person name="Jung H.K."/>
            <person name="Kim D.G."/>
            <person name="Zin H."/>
            <person name="Park J."/>
            <person name="Jung H."/>
            <person name="Kim Y.O."/>
            <person name="Kong H.J."/>
            <person name="Kim J.W."/>
            <person name="Kim Y.S."/>
        </authorList>
    </citation>
    <scope>NUCLEOTIDE SEQUENCE [LARGE SCALE GENOMIC DNA]</scope>
    <source>
        <strain evidence="2 3">YPD9-1</strain>
    </source>
</reference>
<gene>
    <name evidence="2" type="ORF">L0M14_15475</name>
</gene>
<name>A0ABY3SDT1_9BACL</name>
<keyword evidence="1" id="KW-1133">Transmembrane helix</keyword>
<dbReference type="Pfam" id="PF11085">
    <property type="entry name" value="YqhR"/>
    <property type="match status" value="1"/>
</dbReference>
<sequence>MTGQSAQSMKTNRWFFSLYIGFFAGLLLGGLKIIEQYFKFTKISIGFLVEPFFKHEFLMTWKGTLIGWGFFTVFSIVAAYIYMITLWKLSGPWWGIGYGAFWWGAIYLLFGPFAGMTYWIHDLDLNSILSDFCLFLVWGLFIGYSIAVEYNDERTREPIHNT</sequence>
<keyword evidence="3" id="KW-1185">Reference proteome</keyword>
<evidence type="ECO:0000313" key="2">
    <source>
        <dbReference type="EMBL" id="UJF31270.1"/>
    </source>
</evidence>
<keyword evidence="1" id="KW-0472">Membrane</keyword>
<feature type="transmembrane region" description="Helical" evidence="1">
    <location>
        <begin position="128"/>
        <end position="147"/>
    </location>
</feature>
<keyword evidence="1" id="KW-0812">Transmembrane</keyword>
<feature type="transmembrane region" description="Helical" evidence="1">
    <location>
        <begin position="14"/>
        <end position="34"/>
    </location>
</feature>
<organism evidence="2 3">
    <name type="scientific">Paenibacillus hexagrammi</name>
    <dbReference type="NCBI Taxonomy" id="2908839"/>
    <lineage>
        <taxon>Bacteria</taxon>
        <taxon>Bacillati</taxon>
        <taxon>Bacillota</taxon>
        <taxon>Bacilli</taxon>
        <taxon>Bacillales</taxon>
        <taxon>Paenibacillaceae</taxon>
        <taxon>Paenibacillus</taxon>
    </lineage>
</organism>
<feature type="transmembrane region" description="Helical" evidence="1">
    <location>
        <begin position="65"/>
        <end position="87"/>
    </location>
</feature>
<evidence type="ECO:0000256" key="1">
    <source>
        <dbReference type="SAM" id="Phobius"/>
    </source>
</evidence>
<dbReference type="Proteomes" id="UP001649230">
    <property type="component" value="Chromosome"/>
</dbReference>
<dbReference type="EMBL" id="CP090978">
    <property type="protein sequence ID" value="UJF31270.1"/>
    <property type="molecule type" value="Genomic_DNA"/>
</dbReference>